<evidence type="ECO:0000256" key="7">
    <source>
        <dbReference type="SAM" id="MobiDB-lite"/>
    </source>
</evidence>
<keyword evidence="5" id="KW-0539">Nucleus</keyword>
<evidence type="ECO:0000256" key="8">
    <source>
        <dbReference type="SAM" id="SignalP"/>
    </source>
</evidence>
<name>A0A016SSQ8_9BILA</name>
<feature type="compositionally biased region" description="Low complexity" evidence="7">
    <location>
        <begin position="529"/>
        <end position="540"/>
    </location>
</feature>
<evidence type="ECO:0000313" key="10">
    <source>
        <dbReference type="EMBL" id="EYB93369.1"/>
    </source>
</evidence>
<dbReference type="InterPro" id="IPR051730">
    <property type="entry name" value="NASP-like"/>
</dbReference>
<feature type="region of interest" description="Disordered" evidence="7">
    <location>
        <begin position="133"/>
        <end position="313"/>
    </location>
</feature>
<proteinExistence type="inferred from homology"/>
<dbReference type="GO" id="GO:0034080">
    <property type="term" value="P:CENP-A containing chromatin assembly"/>
    <property type="evidence" value="ECO:0007669"/>
    <property type="project" value="TreeGrafter"/>
</dbReference>
<comment type="subcellular location">
    <subcellularLocation>
        <location evidence="1">Nucleus</location>
    </subcellularLocation>
</comment>
<keyword evidence="11" id="KW-1185">Reference proteome</keyword>
<evidence type="ECO:0000256" key="1">
    <source>
        <dbReference type="ARBA" id="ARBA00004123"/>
    </source>
</evidence>
<evidence type="ECO:0000256" key="2">
    <source>
        <dbReference type="ARBA" id="ARBA00008402"/>
    </source>
</evidence>
<dbReference type="AlphaFoldDB" id="A0A016SSQ8"/>
<feature type="coiled-coil region" evidence="6">
    <location>
        <begin position="430"/>
        <end position="478"/>
    </location>
</feature>
<sequence length="540" mass="59360">MITPLLLCALFESCTCTKLTNSTMVALNQESFAVTSSDEANNAPVTNEEVELPELTVEQKKEAMKDLLAQGKRDFKAGEYESAADKLSTCANYSAEVYGVFASESFDPHYYYGQCLIELGRIDADVLKNALTDMPESEEGEEEEADGEEKEQDKDETIGNPENLTESEREEIREQVEEALAENAEELEKAKAGASGDSEVTTTTETVSQKEEQATEEDSSAEAESKPAEEKPADSEEPPAADKSEEATEAEAKDEAKEPSEEAATAESAEEAKADEEAEPMEADGVDESPVEPTETEGTEADGKDDTEEEPSNFQTAWEVLEVARNICDKQEPTKEWELRKADVLFALAECSIEEENYKQALDDLTSALQIQLLHLPAGDRIIAQTYVTFARVYKLDKEFEQASEYYQKAKQCVELRIESVEKSISEMNEPEKEKEKAELEKELADLKGLIPDIQLKIQDAEESAATLKKAAEELKTAFATTLPQLSAVNEDAPVNDISNMIRKPVKRAADDEPEVDTAKKPKAEGEETPASPAAHATTA</sequence>
<organism evidence="10 11">
    <name type="scientific">Ancylostoma ceylanicum</name>
    <dbReference type="NCBI Taxonomy" id="53326"/>
    <lineage>
        <taxon>Eukaryota</taxon>
        <taxon>Metazoa</taxon>
        <taxon>Ecdysozoa</taxon>
        <taxon>Nematoda</taxon>
        <taxon>Chromadorea</taxon>
        <taxon>Rhabditida</taxon>
        <taxon>Rhabditina</taxon>
        <taxon>Rhabditomorpha</taxon>
        <taxon>Strongyloidea</taxon>
        <taxon>Ancylostomatidae</taxon>
        <taxon>Ancylostomatinae</taxon>
        <taxon>Ancylostoma</taxon>
    </lineage>
</organism>
<dbReference type="PANTHER" id="PTHR15081:SF1">
    <property type="entry name" value="NUCLEAR AUTOANTIGENIC SPERM PROTEIN"/>
    <property type="match status" value="1"/>
</dbReference>
<accession>A0A016SSQ8</accession>
<keyword evidence="3" id="KW-0677">Repeat</keyword>
<dbReference type="STRING" id="53326.A0A016SSQ8"/>
<dbReference type="GO" id="GO:0005654">
    <property type="term" value="C:nucleoplasm"/>
    <property type="evidence" value="ECO:0007669"/>
    <property type="project" value="TreeGrafter"/>
</dbReference>
<keyword evidence="6" id="KW-0175">Coiled coil</keyword>
<keyword evidence="8" id="KW-0732">Signal</keyword>
<dbReference type="Proteomes" id="UP000024635">
    <property type="component" value="Unassembled WGS sequence"/>
</dbReference>
<feature type="compositionally biased region" description="Basic and acidic residues" evidence="7">
    <location>
        <begin position="517"/>
        <end position="526"/>
    </location>
</feature>
<dbReference type="SUPFAM" id="SSF48452">
    <property type="entry name" value="TPR-like"/>
    <property type="match status" value="1"/>
</dbReference>
<gene>
    <name evidence="10" type="primary">Acey_s0183.g942</name>
    <name evidence="10" type="synonym">Acey-nasp-2</name>
    <name evidence="10" type="ORF">Y032_0183g942</name>
</gene>
<dbReference type="Gene3D" id="1.25.40.10">
    <property type="entry name" value="Tetratricopeptide repeat domain"/>
    <property type="match status" value="1"/>
</dbReference>
<dbReference type="OrthoDB" id="5587616at2759"/>
<dbReference type="SMART" id="SM00028">
    <property type="entry name" value="TPR"/>
    <property type="match status" value="2"/>
</dbReference>
<feature type="region of interest" description="Disordered" evidence="7">
    <location>
        <begin position="503"/>
        <end position="540"/>
    </location>
</feature>
<protein>
    <recommendedName>
        <fullName evidence="9">Tetratricopeptide SHNi-TPR domain-containing protein</fullName>
    </recommendedName>
</protein>
<dbReference type="InterPro" id="IPR019734">
    <property type="entry name" value="TPR_rpt"/>
</dbReference>
<feature type="domain" description="Tetratricopeptide SHNi-TPR" evidence="9">
    <location>
        <begin position="342"/>
        <end position="378"/>
    </location>
</feature>
<evidence type="ECO:0000256" key="6">
    <source>
        <dbReference type="SAM" id="Coils"/>
    </source>
</evidence>
<feature type="chain" id="PRO_5001489834" description="Tetratricopeptide SHNi-TPR domain-containing protein" evidence="8">
    <location>
        <begin position="17"/>
        <end position="540"/>
    </location>
</feature>
<dbReference type="Pfam" id="PF10516">
    <property type="entry name" value="SHNi-TPR"/>
    <property type="match status" value="1"/>
</dbReference>
<keyword evidence="4" id="KW-0802">TPR repeat</keyword>
<evidence type="ECO:0000259" key="9">
    <source>
        <dbReference type="Pfam" id="PF10516"/>
    </source>
</evidence>
<evidence type="ECO:0000256" key="3">
    <source>
        <dbReference type="ARBA" id="ARBA00022737"/>
    </source>
</evidence>
<dbReference type="InterPro" id="IPR011990">
    <property type="entry name" value="TPR-like_helical_dom_sf"/>
</dbReference>
<feature type="compositionally biased region" description="Acidic residues" evidence="7">
    <location>
        <begin position="135"/>
        <end position="150"/>
    </location>
</feature>
<dbReference type="PANTHER" id="PTHR15081">
    <property type="entry name" value="NUCLEAR AUTOANTIGENIC SPERM PROTEIN NASP -RELATED"/>
    <property type="match status" value="1"/>
</dbReference>
<comment type="caution">
    <text evidence="10">The sequence shown here is derived from an EMBL/GenBank/DDBJ whole genome shotgun (WGS) entry which is preliminary data.</text>
</comment>
<dbReference type="GO" id="GO:0006335">
    <property type="term" value="P:DNA replication-dependent chromatin assembly"/>
    <property type="evidence" value="ECO:0007669"/>
    <property type="project" value="TreeGrafter"/>
</dbReference>
<evidence type="ECO:0000256" key="4">
    <source>
        <dbReference type="ARBA" id="ARBA00022803"/>
    </source>
</evidence>
<dbReference type="InterPro" id="IPR019544">
    <property type="entry name" value="Tetratricopeptide_SHNi-TPR_dom"/>
</dbReference>
<evidence type="ECO:0000256" key="5">
    <source>
        <dbReference type="ARBA" id="ARBA00023242"/>
    </source>
</evidence>
<feature type="signal peptide" evidence="8">
    <location>
        <begin position="1"/>
        <end position="16"/>
    </location>
</feature>
<comment type="similarity">
    <text evidence="2">Belongs to the NASP family.</text>
</comment>
<feature type="compositionally biased region" description="Low complexity" evidence="7">
    <location>
        <begin position="192"/>
        <end position="207"/>
    </location>
</feature>
<feature type="compositionally biased region" description="Basic and acidic residues" evidence="7">
    <location>
        <begin position="223"/>
        <end position="260"/>
    </location>
</feature>
<feature type="compositionally biased region" description="Acidic residues" evidence="7">
    <location>
        <begin position="273"/>
        <end position="311"/>
    </location>
</feature>
<dbReference type="EMBL" id="JARK01001519">
    <property type="protein sequence ID" value="EYB93369.1"/>
    <property type="molecule type" value="Genomic_DNA"/>
</dbReference>
<dbReference type="GO" id="GO:0042393">
    <property type="term" value="F:histone binding"/>
    <property type="evidence" value="ECO:0007669"/>
    <property type="project" value="TreeGrafter"/>
</dbReference>
<reference evidence="11" key="1">
    <citation type="journal article" date="2015" name="Nat. Genet.">
        <title>The genome and transcriptome of the zoonotic hookworm Ancylostoma ceylanicum identify infection-specific gene families.</title>
        <authorList>
            <person name="Schwarz E.M."/>
            <person name="Hu Y."/>
            <person name="Antoshechkin I."/>
            <person name="Miller M.M."/>
            <person name="Sternberg P.W."/>
            <person name="Aroian R.V."/>
        </authorList>
    </citation>
    <scope>NUCLEOTIDE SEQUENCE</scope>
    <source>
        <strain evidence="11">HY135</strain>
    </source>
</reference>
<feature type="compositionally biased region" description="Basic and acidic residues" evidence="7">
    <location>
        <begin position="166"/>
        <end position="176"/>
    </location>
</feature>
<evidence type="ECO:0000313" key="11">
    <source>
        <dbReference type="Proteomes" id="UP000024635"/>
    </source>
</evidence>